<dbReference type="OrthoDB" id="9777593at2"/>
<dbReference type="KEGG" id="odi:ODI_R2600"/>
<evidence type="ECO:0000313" key="4">
    <source>
        <dbReference type="EMBL" id="SOE50246.1"/>
    </source>
</evidence>
<feature type="signal peptide" evidence="1">
    <location>
        <begin position="1"/>
        <end position="24"/>
    </location>
</feature>
<dbReference type="Gene3D" id="3.40.50.1110">
    <property type="entry name" value="SGNH hydrolase"/>
    <property type="match status" value="1"/>
</dbReference>
<dbReference type="Proteomes" id="UP000078558">
    <property type="component" value="Chromosome I"/>
</dbReference>
<sequence length="259" mass="27930">MPSTLIRSFLIGCALFLAGAHALAAQRAPAYAPGKSYAVVVGDSIAEGEPQRKGRLNLNGQFKADHPSEPGQLSYELAVRYGVFHFNHGMGGQTSSQVRARWLRDVLAQDVNVGDGRPARTLPAGTQPSTIFLHVGINDLALGVPLAVLQDNFRYFAQTAADRRIPLIIDNIGSWLGMTDDRIAVGNAFNRWLVEDLAVRYPNVTVVDYLNWSSGGTNDFRVLAQGMFADGVHPSMAGYINFADYVQRSLAGSGAAGPR</sequence>
<keyword evidence="1" id="KW-0732">Signal</keyword>
<evidence type="ECO:0000256" key="1">
    <source>
        <dbReference type="SAM" id="SignalP"/>
    </source>
</evidence>
<reference evidence="4 5" key="2">
    <citation type="submission" date="2017-08" db="EMBL/GenBank/DDBJ databases">
        <authorList>
            <person name="de Groot N.N."/>
        </authorList>
    </citation>
    <scope>NUCLEOTIDE SEQUENCE [LARGE SCALE GENOMIC DNA]</scope>
    <source>
        <strain evidence="4">Orrdi1</strain>
    </source>
</reference>
<dbReference type="AlphaFoldDB" id="A0A1C3K6T8"/>
<keyword evidence="5" id="KW-1185">Reference proteome</keyword>
<organism evidence="3 5">
    <name type="scientific">Orrella dioscoreae</name>
    <dbReference type="NCBI Taxonomy" id="1851544"/>
    <lineage>
        <taxon>Bacteria</taxon>
        <taxon>Pseudomonadati</taxon>
        <taxon>Pseudomonadota</taxon>
        <taxon>Betaproteobacteria</taxon>
        <taxon>Burkholderiales</taxon>
        <taxon>Alcaligenaceae</taxon>
        <taxon>Orrella</taxon>
    </lineage>
</organism>
<dbReference type="InterPro" id="IPR036514">
    <property type="entry name" value="SGNH_hydro_sf"/>
</dbReference>
<gene>
    <name evidence="3" type="ORF">ODI_03827</name>
    <name evidence="4" type="ORF">ODI_R2600</name>
</gene>
<name>A0A1C3K6T8_9BURK</name>
<dbReference type="EMBL" id="FLRC01000053">
    <property type="protein sequence ID" value="SBT27240.1"/>
    <property type="molecule type" value="Genomic_DNA"/>
</dbReference>
<dbReference type="EMBL" id="LT907988">
    <property type="protein sequence ID" value="SOE50246.1"/>
    <property type="molecule type" value="Genomic_DNA"/>
</dbReference>
<evidence type="ECO:0000313" key="3">
    <source>
        <dbReference type="EMBL" id="SBT27240.1"/>
    </source>
</evidence>
<accession>A0A1C3K6T8</accession>
<dbReference type="SUPFAM" id="SSF52266">
    <property type="entry name" value="SGNH hydrolase"/>
    <property type="match status" value="1"/>
</dbReference>
<dbReference type="Pfam" id="PF13472">
    <property type="entry name" value="Lipase_GDSL_2"/>
    <property type="match status" value="1"/>
</dbReference>
<feature type="chain" id="PRO_5015062716" evidence="1">
    <location>
        <begin position="25"/>
        <end position="259"/>
    </location>
</feature>
<dbReference type="InterPro" id="IPR013830">
    <property type="entry name" value="SGNH_hydro"/>
</dbReference>
<dbReference type="RefSeq" id="WP_098020905.1">
    <property type="nucleotide sequence ID" value="NZ_LT907988.1"/>
</dbReference>
<feature type="domain" description="SGNH hydrolase-type esterase" evidence="2">
    <location>
        <begin position="40"/>
        <end position="239"/>
    </location>
</feature>
<protein>
    <submittedName>
        <fullName evidence="3">Capsular polysaccharide biosynthesis protein</fullName>
    </submittedName>
</protein>
<evidence type="ECO:0000259" key="2">
    <source>
        <dbReference type="Pfam" id="PF13472"/>
    </source>
</evidence>
<dbReference type="GO" id="GO:0016788">
    <property type="term" value="F:hydrolase activity, acting on ester bonds"/>
    <property type="evidence" value="ECO:0007669"/>
    <property type="project" value="UniProtKB-ARBA"/>
</dbReference>
<reference evidence="3 5" key="1">
    <citation type="submission" date="2016-06" db="EMBL/GenBank/DDBJ databases">
        <authorList>
            <person name="Kjaerup R.B."/>
            <person name="Dalgaard T.S."/>
            <person name="Juul-Madsen H.R."/>
        </authorList>
    </citation>
    <scope>NUCLEOTIDE SEQUENCE [LARGE SCALE GENOMIC DNA]</scope>
    <source>
        <strain evidence="3">Orrdi1</strain>
    </source>
</reference>
<dbReference type="STRING" id="1851544.ODI_03827"/>
<proteinExistence type="predicted"/>
<evidence type="ECO:0000313" key="5">
    <source>
        <dbReference type="Proteomes" id="UP000078558"/>
    </source>
</evidence>